<accession>A0A516V6Y5</accession>
<protein>
    <submittedName>
        <fullName evidence="4">Carbohydrate binding family 9 domain-containing protein</fullName>
    </submittedName>
</protein>
<dbReference type="Pfam" id="PF19313">
    <property type="entry name" value="DUF5916"/>
    <property type="match status" value="1"/>
</dbReference>
<organism evidence="4 5">
    <name type="scientific">Pseudoluteimonas lycopersici</name>
    <dbReference type="NCBI Taxonomy" id="1324796"/>
    <lineage>
        <taxon>Bacteria</taxon>
        <taxon>Pseudomonadati</taxon>
        <taxon>Pseudomonadota</taxon>
        <taxon>Gammaproteobacteria</taxon>
        <taxon>Lysobacterales</taxon>
        <taxon>Lysobacteraceae</taxon>
        <taxon>Pseudoluteimonas</taxon>
    </lineage>
</organism>
<dbReference type="InterPro" id="IPR045670">
    <property type="entry name" value="DUF5916"/>
</dbReference>
<dbReference type="AlphaFoldDB" id="A0A516V6Y5"/>
<evidence type="ECO:0000313" key="5">
    <source>
        <dbReference type="Proteomes" id="UP000315891"/>
    </source>
</evidence>
<dbReference type="RefSeq" id="WP_143879796.1">
    <property type="nucleotide sequence ID" value="NZ_BAABLZ010000001.1"/>
</dbReference>
<dbReference type="InterPro" id="IPR010502">
    <property type="entry name" value="Carb-bd_dom_fam9"/>
</dbReference>
<dbReference type="GO" id="GO:0030246">
    <property type="term" value="F:carbohydrate binding"/>
    <property type="evidence" value="ECO:0007669"/>
    <property type="project" value="InterPro"/>
</dbReference>
<evidence type="ECO:0000256" key="1">
    <source>
        <dbReference type="SAM" id="SignalP"/>
    </source>
</evidence>
<keyword evidence="5" id="KW-1185">Reference proteome</keyword>
<name>A0A516V6Y5_9GAMM</name>
<dbReference type="Pfam" id="PF06452">
    <property type="entry name" value="CBM9_1"/>
    <property type="match status" value="1"/>
</dbReference>
<dbReference type="Gene3D" id="2.60.40.1190">
    <property type="match status" value="1"/>
</dbReference>
<dbReference type="CDD" id="cd09618">
    <property type="entry name" value="CBM9_like_2"/>
    <property type="match status" value="1"/>
</dbReference>
<dbReference type="EMBL" id="CP041742">
    <property type="protein sequence ID" value="QDQ74287.1"/>
    <property type="molecule type" value="Genomic_DNA"/>
</dbReference>
<evidence type="ECO:0000259" key="2">
    <source>
        <dbReference type="Pfam" id="PF06452"/>
    </source>
</evidence>
<proteinExistence type="predicted"/>
<evidence type="ECO:0000259" key="3">
    <source>
        <dbReference type="Pfam" id="PF19313"/>
    </source>
</evidence>
<dbReference type="SUPFAM" id="SSF49344">
    <property type="entry name" value="CBD9-like"/>
    <property type="match status" value="1"/>
</dbReference>
<keyword evidence="1" id="KW-0732">Signal</keyword>
<feature type="domain" description="DUF5916" evidence="3">
    <location>
        <begin position="272"/>
        <end position="350"/>
    </location>
</feature>
<sequence length="759" mass="84892">MPTPRRCILALACLFALQPAFAQAPDAPPPPPPGSYVPGGSIPKLQGDIAIDGVLDDAAWQGALVQDIAYDIQPGDNTPAPVKTVVRIGYTDDALYVSYHALDPDPAKILAHLRDRDAAFNDDWVGLFLDTFNDHRRGYELVVNPLGVQGDIIRDETNADNQEDSSWDGLWQSAGRITAEGYDVEMRIPFSTLRFPNGGGDQRWGISLFRNWPRDKRHQLTSHRVPRESNCFECEWGQYTGLAGAKQGRNLEVVPTVTVGAEQTRDAANTPWKSADTSIEPGVDVSWAPSPNMTLNATINPDFSQVETDQLQLGFNDSFALFYQEKRPFFLEGADYFTTPFNVLYTRQIADPDYGLRVTGRSGGSTYGAIVARDAAPQVLVPGVLGSGFEALDEKVDVAVGRYRYDFNQHASIGVIGTFREGDDYSNDVVGVDGRWKSGPHTVTAQFLRSQSEYPQEFIDRAIDDGVTDLDLSDRTPVGDAWRTEYSFSNRNWYFDTWHMDVDPGFRADLGFIGQVGYDKSLAGGGYTWFRDDKALNRINLYADFDITHRFDSQLLEREWEAQLQADGPMQSNFSLHALTRARFWQDTLFDEHYADVNIQFRPLPKLLLGAYANVGEMLDLTAAKTGRRTLLELWGNTDIGRGLTLNWDVTKQWMRRGGGTAFEATLVNAGGSWQFDPRQRLRLTLQGSEVLRDQTLYVDTVNETARDWAAQLVYSYKVNPRTALYAGASYGAFMDDDNPDLFGNTRSVFAKFTYGWQP</sequence>
<gene>
    <name evidence="4" type="ORF">FNZ56_10540</name>
</gene>
<evidence type="ECO:0000313" key="4">
    <source>
        <dbReference type="EMBL" id="QDQ74287.1"/>
    </source>
</evidence>
<dbReference type="Proteomes" id="UP000315891">
    <property type="component" value="Chromosome"/>
</dbReference>
<feature type="domain" description="Carbohydrate-binding" evidence="2">
    <location>
        <begin position="51"/>
        <end position="198"/>
    </location>
</feature>
<dbReference type="GO" id="GO:0016052">
    <property type="term" value="P:carbohydrate catabolic process"/>
    <property type="evidence" value="ECO:0007669"/>
    <property type="project" value="InterPro"/>
</dbReference>
<dbReference type="OrthoDB" id="9786766at2"/>
<dbReference type="Gene3D" id="2.40.160.10">
    <property type="entry name" value="Porin"/>
    <property type="match status" value="1"/>
</dbReference>
<dbReference type="GO" id="GO:0004553">
    <property type="term" value="F:hydrolase activity, hydrolyzing O-glycosyl compounds"/>
    <property type="evidence" value="ECO:0007669"/>
    <property type="project" value="InterPro"/>
</dbReference>
<feature type="chain" id="PRO_5021910994" evidence="1">
    <location>
        <begin position="23"/>
        <end position="759"/>
    </location>
</feature>
<reference evidence="4 5" key="1">
    <citation type="submission" date="2019-07" db="EMBL/GenBank/DDBJ databases">
        <title>Lysobacter weifangensis sp. nov., isolated from bensulfuron-methyl contaminated farmland soil.</title>
        <authorList>
            <person name="Zhao H."/>
        </authorList>
    </citation>
    <scope>NUCLEOTIDE SEQUENCE [LARGE SCALE GENOMIC DNA]</scope>
    <source>
        <strain evidence="4 5">CC-Bw-6</strain>
    </source>
</reference>
<dbReference type="InterPro" id="IPR023614">
    <property type="entry name" value="Porin_dom_sf"/>
</dbReference>
<feature type="signal peptide" evidence="1">
    <location>
        <begin position="1"/>
        <end position="22"/>
    </location>
</feature>